<dbReference type="HOGENOM" id="CLU_030571_4_1_4"/>
<dbReference type="HAMAP" id="MF_01374">
    <property type="entry name" value="Glyoxalase_2"/>
    <property type="match status" value="1"/>
</dbReference>
<dbReference type="eggNOG" id="COG0491">
    <property type="taxonomic scope" value="Bacteria"/>
</dbReference>
<dbReference type="InterPro" id="IPR036866">
    <property type="entry name" value="RibonucZ/Hydroxyglut_hydro"/>
</dbReference>
<feature type="binding site" evidence="7">
    <location>
        <position position="176"/>
    </location>
    <ligand>
        <name>Zn(2+)</name>
        <dbReference type="ChEBI" id="CHEBI:29105"/>
        <label>2</label>
    </ligand>
</feature>
<comment type="function">
    <text evidence="7">Thiolesterase that catalyzes the hydrolysis of S-D-lactoyl-glutathione to form glutathione and D-lactic acid.</text>
</comment>
<sequence length="265" mass="29562">MPSPTDQALSVTPIPAFRDNYIWMIDNRTRAVVVDPGEAGPVLSTLKKRSLKLSAILLTHRHEDHIGGVARLLQEADVPVYGPRYDPVVSVTHPLQEGDIVTLPDLDNLALSVLDVPGHTRGHIAYYAKKEKWLFCGDMLFGAGCGRMFEGTPEQMLASLSKLAALPDDVQVFAGHEYTLSNLKFAREIEPGNEAIAERARQDLARRNRGRPTLPSTIGLEKATNPFLRANREDVMKRLEELGHLKNRNPVDCFAAMREWKNSYV</sequence>
<organism evidence="9 10">
    <name type="scientific">Oxalobacter paraformigenes</name>
    <dbReference type="NCBI Taxonomy" id="556268"/>
    <lineage>
        <taxon>Bacteria</taxon>
        <taxon>Pseudomonadati</taxon>
        <taxon>Pseudomonadota</taxon>
        <taxon>Betaproteobacteria</taxon>
        <taxon>Burkholderiales</taxon>
        <taxon>Oxalobacteraceae</taxon>
        <taxon>Oxalobacter</taxon>
    </lineage>
</organism>
<feature type="binding site" evidence="7">
    <location>
        <position position="65"/>
    </location>
    <ligand>
        <name>Zn(2+)</name>
        <dbReference type="ChEBI" id="CHEBI:29105"/>
        <label>2</label>
    </ligand>
</feature>
<dbReference type="RefSeq" id="WP_005877453.1">
    <property type="nucleotide sequence ID" value="NZ_CABMNL010000001.1"/>
</dbReference>
<comment type="catalytic activity">
    <reaction evidence="1 7">
        <text>an S-(2-hydroxyacyl)glutathione + H2O = a 2-hydroxy carboxylate + glutathione + H(+)</text>
        <dbReference type="Rhea" id="RHEA:21864"/>
        <dbReference type="ChEBI" id="CHEBI:15377"/>
        <dbReference type="ChEBI" id="CHEBI:15378"/>
        <dbReference type="ChEBI" id="CHEBI:57925"/>
        <dbReference type="ChEBI" id="CHEBI:58896"/>
        <dbReference type="ChEBI" id="CHEBI:71261"/>
        <dbReference type="EC" id="3.1.2.6"/>
    </reaction>
</comment>
<feature type="binding site" evidence="7">
    <location>
        <position position="119"/>
    </location>
    <ligand>
        <name>Zn(2+)</name>
        <dbReference type="ChEBI" id="CHEBI:29105"/>
        <label>1</label>
    </ligand>
</feature>
<comment type="pathway">
    <text evidence="2 7">Secondary metabolite metabolism; methylglyoxal degradation; (R)-lactate from methylglyoxal: step 2/2.</text>
</comment>
<protein>
    <recommendedName>
        <fullName evidence="7">Hydroxyacylglutathione hydrolase</fullName>
        <ecNumber evidence="7">3.1.2.6</ecNumber>
    </recommendedName>
    <alternativeName>
        <fullName evidence="7">Glyoxalase II</fullName>
        <shortName evidence="7">Glx II</shortName>
    </alternativeName>
</protein>
<gene>
    <name evidence="7" type="primary">gloB</name>
    <name evidence="9" type="ORF">OFAG_01194</name>
</gene>
<dbReference type="InterPro" id="IPR017782">
    <property type="entry name" value="Hydroxyacylglutathione_Hdrlase"/>
</dbReference>
<evidence type="ECO:0000256" key="3">
    <source>
        <dbReference type="ARBA" id="ARBA00006759"/>
    </source>
</evidence>
<feature type="binding site" evidence="7">
    <location>
        <position position="62"/>
    </location>
    <ligand>
        <name>Zn(2+)</name>
        <dbReference type="ChEBI" id="CHEBI:29105"/>
        <label>1</label>
    </ligand>
</feature>
<dbReference type="GO" id="GO:0046872">
    <property type="term" value="F:metal ion binding"/>
    <property type="evidence" value="ECO:0007669"/>
    <property type="project" value="UniProtKB-KW"/>
</dbReference>
<comment type="caution">
    <text evidence="9">The sequence shown here is derived from an EMBL/GenBank/DDBJ whole genome shotgun (WGS) entry which is preliminary data.</text>
</comment>
<dbReference type="CDD" id="cd07723">
    <property type="entry name" value="hydroxyacylglutathione_hydrolase_MBL-fold"/>
    <property type="match status" value="1"/>
</dbReference>
<keyword evidence="4 7" id="KW-0479">Metal-binding</keyword>
<dbReference type="InterPro" id="IPR032282">
    <property type="entry name" value="HAGH_C"/>
</dbReference>
<dbReference type="EC" id="3.1.2.6" evidence="7"/>
<dbReference type="SUPFAM" id="SSF56281">
    <property type="entry name" value="Metallo-hydrolase/oxidoreductase"/>
    <property type="match status" value="1"/>
</dbReference>
<dbReference type="Pfam" id="PF00753">
    <property type="entry name" value="Lactamase_B"/>
    <property type="match status" value="1"/>
</dbReference>
<feature type="domain" description="Metallo-beta-lactamase" evidence="8">
    <location>
        <begin position="19"/>
        <end position="176"/>
    </location>
</feature>
<reference evidence="9" key="1">
    <citation type="submission" date="2011-10" db="EMBL/GenBank/DDBJ databases">
        <title>The Genome Sequence of Oxalobacter formigenes HOxBLS.</title>
        <authorList>
            <consortium name="The Broad Institute Genome Sequencing Platform"/>
            <person name="Earl A."/>
            <person name="Ward D."/>
            <person name="Feldgarden M."/>
            <person name="Gevers D."/>
            <person name="Allison M.J."/>
            <person name="Humphrey S."/>
            <person name="Young S.K."/>
            <person name="Zeng Q."/>
            <person name="Gargeya S."/>
            <person name="Fitzgerald M."/>
            <person name="Haas B."/>
            <person name="Abouelleil A."/>
            <person name="Alvarado L."/>
            <person name="Arachchi H.M."/>
            <person name="Berlin A."/>
            <person name="Brown A."/>
            <person name="Chapman S.B."/>
            <person name="Chen Z."/>
            <person name="Dunbar C."/>
            <person name="Freedman E."/>
            <person name="Gearin G."/>
            <person name="Goldberg J."/>
            <person name="Griggs A."/>
            <person name="Gujja S."/>
            <person name="Heiman D."/>
            <person name="Howarth C."/>
            <person name="Larson L."/>
            <person name="Lui A."/>
            <person name="MacDonald P.J.P."/>
            <person name="Montmayeur A."/>
            <person name="Murphy C."/>
            <person name="Neiman D."/>
            <person name="Pearson M."/>
            <person name="Priest M."/>
            <person name="Roberts A."/>
            <person name="Saif S."/>
            <person name="Shea T."/>
            <person name="Shenoy N."/>
            <person name="Sisk P."/>
            <person name="Stolte C."/>
            <person name="Sykes S."/>
            <person name="Wortman J."/>
            <person name="Nusbaum C."/>
            <person name="Birren B."/>
        </authorList>
    </citation>
    <scope>NUCLEOTIDE SEQUENCE [LARGE SCALE GENOMIC DNA]</scope>
    <source>
        <strain evidence="9">HOxBLS</strain>
    </source>
</reference>
<dbReference type="InterPro" id="IPR035680">
    <property type="entry name" value="Clx_II_MBL"/>
</dbReference>
<feature type="binding site" evidence="7">
    <location>
        <position position="138"/>
    </location>
    <ligand>
        <name>Zn(2+)</name>
        <dbReference type="ChEBI" id="CHEBI:29105"/>
        <label>2</label>
    </ligand>
</feature>
<dbReference type="Proteomes" id="UP000003973">
    <property type="component" value="Unassembled WGS sequence"/>
</dbReference>
<evidence type="ECO:0000256" key="4">
    <source>
        <dbReference type="ARBA" id="ARBA00022723"/>
    </source>
</evidence>
<evidence type="ECO:0000313" key="9">
    <source>
        <dbReference type="EMBL" id="EEO28041.1"/>
    </source>
</evidence>
<evidence type="ECO:0000256" key="2">
    <source>
        <dbReference type="ARBA" id="ARBA00004963"/>
    </source>
</evidence>
<dbReference type="AlphaFoldDB" id="C3X4A5"/>
<evidence type="ECO:0000259" key="8">
    <source>
        <dbReference type="SMART" id="SM00849"/>
    </source>
</evidence>
<dbReference type="EMBL" id="ACDP02000007">
    <property type="protein sequence ID" value="EEO28041.1"/>
    <property type="molecule type" value="Genomic_DNA"/>
</dbReference>
<feature type="binding site" evidence="7">
    <location>
        <position position="64"/>
    </location>
    <ligand>
        <name>Zn(2+)</name>
        <dbReference type="ChEBI" id="CHEBI:29105"/>
        <label>2</label>
    </ligand>
</feature>
<comment type="subunit">
    <text evidence="7">Monomer.</text>
</comment>
<dbReference type="GO" id="GO:0019243">
    <property type="term" value="P:methylglyoxal catabolic process to D-lactate via S-lactoyl-glutathione"/>
    <property type="evidence" value="ECO:0007669"/>
    <property type="project" value="UniProtKB-UniRule"/>
</dbReference>
<keyword evidence="6 7" id="KW-0862">Zinc</keyword>
<feature type="binding site" evidence="7">
    <location>
        <position position="138"/>
    </location>
    <ligand>
        <name>Zn(2+)</name>
        <dbReference type="ChEBI" id="CHEBI:29105"/>
        <label>1</label>
    </ligand>
</feature>
<evidence type="ECO:0000256" key="5">
    <source>
        <dbReference type="ARBA" id="ARBA00022801"/>
    </source>
</evidence>
<dbReference type="Gene3D" id="3.60.15.10">
    <property type="entry name" value="Ribonuclease Z/Hydroxyacylglutathione hydrolase-like"/>
    <property type="match status" value="1"/>
</dbReference>
<comment type="similarity">
    <text evidence="3 7">Belongs to the metallo-beta-lactamase superfamily. Glyoxalase II family.</text>
</comment>
<dbReference type="GO" id="GO:0004416">
    <property type="term" value="F:hydroxyacylglutathione hydrolase activity"/>
    <property type="evidence" value="ECO:0007669"/>
    <property type="project" value="UniProtKB-UniRule"/>
</dbReference>
<comment type="cofactor">
    <cofactor evidence="7">
        <name>Zn(2+)</name>
        <dbReference type="ChEBI" id="CHEBI:29105"/>
    </cofactor>
    <text evidence="7">Binds 2 Zn(2+) ions per subunit.</text>
</comment>
<evidence type="ECO:0000256" key="1">
    <source>
        <dbReference type="ARBA" id="ARBA00001623"/>
    </source>
</evidence>
<dbReference type="InterPro" id="IPR001279">
    <property type="entry name" value="Metallo-B-lactamas"/>
</dbReference>
<dbReference type="InterPro" id="IPR050110">
    <property type="entry name" value="Glyoxalase_II_hydrolase"/>
</dbReference>
<keyword evidence="5 7" id="KW-0378">Hydrolase</keyword>
<dbReference type="Pfam" id="PF16123">
    <property type="entry name" value="HAGH_C"/>
    <property type="match status" value="1"/>
</dbReference>
<keyword evidence="10" id="KW-1185">Reference proteome</keyword>
<dbReference type="UniPathway" id="UPA00619">
    <property type="reaction ID" value="UER00676"/>
</dbReference>
<evidence type="ECO:0000256" key="6">
    <source>
        <dbReference type="ARBA" id="ARBA00022833"/>
    </source>
</evidence>
<feature type="binding site" evidence="7">
    <location>
        <position position="60"/>
    </location>
    <ligand>
        <name>Zn(2+)</name>
        <dbReference type="ChEBI" id="CHEBI:29105"/>
        <label>1</label>
    </ligand>
</feature>
<evidence type="ECO:0000256" key="7">
    <source>
        <dbReference type="HAMAP-Rule" id="MF_01374"/>
    </source>
</evidence>
<evidence type="ECO:0000313" key="10">
    <source>
        <dbReference type="Proteomes" id="UP000003973"/>
    </source>
</evidence>
<dbReference type="PANTHER" id="PTHR43705">
    <property type="entry name" value="HYDROXYACYLGLUTATHIONE HYDROLASE"/>
    <property type="match status" value="1"/>
</dbReference>
<proteinExistence type="inferred from homology"/>
<dbReference type="SMART" id="SM00849">
    <property type="entry name" value="Lactamase_B"/>
    <property type="match status" value="1"/>
</dbReference>
<accession>C3X4A5</accession>
<dbReference type="PANTHER" id="PTHR43705:SF1">
    <property type="entry name" value="HYDROXYACYLGLUTATHIONE HYDROLASE GLOB"/>
    <property type="match status" value="1"/>
</dbReference>
<dbReference type="NCBIfam" id="TIGR03413">
    <property type="entry name" value="GSH_gloB"/>
    <property type="match status" value="1"/>
</dbReference>
<name>C3X4A5_9BURK</name>
<dbReference type="PIRSF" id="PIRSF005457">
    <property type="entry name" value="Glx"/>
    <property type="match status" value="1"/>
</dbReference>